<accession>A0ABV2KEE5</accession>
<keyword evidence="3" id="KW-1185">Reference proteome</keyword>
<keyword evidence="2" id="KW-0804">Transcription</keyword>
<dbReference type="InterPro" id="IPR013325">
    <property type="entry name" value="RNA_pol_sigma_r2"/>
</dbReference>
<sequence>MEESELMQKVRAGEKDAFEKWMDIYSGDIERFVIQYGCTLKQAADLAEETFRNLHSQLDSISNEESLVCTLYKKALKSLAFVQQTDAPNETIFPFEEDQELHDQIVNLEMGYKVPFILSQFHKLDDSEIVKITDTSLETVEQAITVAFRDLGDAQLKKRLEFLNKSYRRMKSSFRKEQVFAKPQQEIRTTGKLKQTISKKAMISWIAGIIVLLSLVIIPIVTGEEYKKTSAEKYVERLKESFEQEIGGRYSELGLIESTEEDKLDYNYIWYGNQARADFESMIKRYEGVIDKTGTLNKKKIEDEYGKIINKLELPSEMANRLVKKPLANDKAKSGEFMKGYLEKYDVLQQAYFMTFIKHEQITADAIANESFAADKFIQKKDTYPEDLQQALDGMIKQNIYPTFIKGFGTLAPSYGKNDFSAKIRSSIHEDFGGFFTLLESAPFVSYPGLAHSLEDSVAFLLDMEKTLLSTTINDEKTNMLSWTYNELFYVIVGAAELDRIFGDDGKVKTEFREGWERIASAGEGSPAAYIMQMIISEMDATDWTESKSLNRLGIYDVHQALELAKAGKLESFSISGIMQTETGMEIVTLPNPSFENVVQETYYSFSLYHDLSKLKGVSPLVIIGVYFYANEQKDPETMWHLYSKTKNVVKLEEFVDEWSQFDIDLYSFDSLRFDGSEETAGSIGFQRGNTLSVSTQMALNEDFVWEIEQIILSPMFFE</sequence>
<evidence type="ECO:0000313" key="3">
    <source>
        <dbReference type="Proteomes" id="UP001549104"/>
    </source>
</evidence>
<comment type="caution">
    <text evidence="2">The sequence shown here is derived from an EMBL/GenBank/DDBJ whole genome shotgun (WGS) entry which is preliminary data.</text>
</comment>
<dbReference type="Proteomes" id="UP001549104">
    <property type="component" value="Unassembled WGS sequence"/>
</dbReference>
<dbReference type="GO" id="GO:0000428">
    <property type="term" value="C:DNA-directed RNA polymerase complex"/>
    <property type="evidence" value="ECO:0007669"/>
    <property type="project" value="UniProtKB-KW"/>
</dbReference>
<evidence type="ECO:0000256" key="1">
    <source>
        <dbReference type="SAM" id="Phobius"/>
    </source>
</evidence>
<dbReference type="SUPFAM" id="SSF88946">
    <property type="entry name" value="Sigma2 domain of RNA polymerase sigma factors"/>
    <property type="match status" value="1"/>
</dbReference>
<protein>
    <submittedName>
        <fullName evidence="2">DNA-directed RNA polymerase specialized sigma24 family protein</fullName>
    </submittedName>
</protein>
<keyword evidence="1" id="KW-0472">Membrane</keyword>
<proteinExistence type="predicted"/>
<keyword evidence="1" id="KW-1133">Transmembrane helix</keyword>
<reference evidence="2 3" key="1">
    <citation type="submission" date="2024-06" db="EMBL/GenBank/DDBJ databases">
        <title>Sorghum-associated microbial communities from plants grown in Nebraska, USA.</title>
        <authorList>
            <person name="Schachtman D."/>
        </authorList>
    </citation>
    <scope>NUCLEOTIDE SEQUENCE [LARGE SCALE GENOMIC DNA]</scope>
    <source>
        <strain evidence="2 3">1288</strain>
    </source>
</reference>
<dbReference type="RefSeq" id="WP_354314871.1">
    <property type="nucleotide sequence ID" value="NZ_JBEPME010000010.1"/>
</dbReference>
<feature type="transmembrane region" description="Helical" evidence="1">
    <location>
        <begin position="202"/>
        <end position="221"/>
    </location>
</feature>
<organism evidence="2 3">
    <name type="scientific">Sporosarcina psychrophila</name>
    <name type="common">Bacillus psychrophilus</name>
    <dbReference type="NCBI Taxonomy" id="1476"/>
    <lineage>
        <taxon>Bacteria</taxon>
        <taxon>Bacillati</taxon>
        <taxon>Bacillota</taxon>
        <taxon>Bacilli</taxon>
        <taxon>Bacillales</taxon>
        <taxon>Caryophanaceae</taxon>
        <taxon>Sporosarcina</taxon>
    </lineage>
</organism>
<dbReference type="Gene3D" id="1.10.1740.10">
    <property type="match status" value="1"/>
</dbReference>
<gene>
    <name evidence="2" type="ORF">ABIC55_004583</name>
</gene>
<name>A0ABV2KEE5_SPOPS</name>
<evidence type="ECO:0000313" key="2">
    <source>
        <dbReference type="EMBL" id="MET3659443.1"/>
    </source>
</evidence>
<keyword evidence="1" id="KW-0812">Transmembrane</keyword>
<dbReference type="EMBL" id="JBEPME010000010">
    <property type="protein sequence ID" value="MET3659443.1"/>
    <property type="molecule type" value="Genomic_DNA"/>
</dbReference>
<keyword evidence="2" id="KW-0240">DNA-directed RNA polymerase</keyword>